<evidence type="ECO:0000313" key="2">
    <source>
        <dbReference type="EMBL" id="CAE1312661.1"/>
    </source>
</evidence>
<keyword evidence="3" id="KW-1185">Reference proteome</keyword>
<proteinExistence type="predicted"/>
<dbReference type="AlphaFoldDB" id="A0A812DX90"/>
<keyword evidence="1" id="KW-0472">Membrane</keyword>
<reference evidence="2" key="1">
    <citation type="submission" date="2021-01" db="EMBL/GenBank/DDBJ databases">
        <authorList>
            <person name="Li R."/>
            <person name="Bekaert M."/>
        </authorList>
    </citation>
    <scope>NUCLEOTIDE SEQUENCE</scope>
    <source>
        <strain evidence="2">Farmed</strain>
    </source>
</reference>
<accession>A0A812DX90</accession>
<organism evidence="2 3">
    <name type="scientific">Acanthosepion pharaonis</name>
    <name type="common">Pharaoh cuttlefish</name>
    <name type="synonym">Sepia pharaonis</name>
    <dbReference type="NCBI Taxonomy" id="158019"/>
    <lineage>
        <taxon>Eukaryota</taxon>
        <taxon>Metazoa</taxon>
        <taxon>Spiralia</taxon>
        <taxon>Lophotrochozoa</taxon>
        <taxon>Mollusca</taxon>
        <taxon>Cephalopoda</taxon>
        <taxon>Coleoidea</taxon>
        <taxon>Decapodiformes</taxon>
        <taxon>Sepiida</taxon>
        <taxon>Sepiina</taxon>
        <taxon>Sepiidae</taxon>
        <taxon>Acanthosepion</taxon>
    </lineage>
</organism>
<gene>
    <name evidence="2" type="ORF">SPHA_63890</name>
</gene>
<evidence type="ECO:0000313" key="3">
    <source>
        <dbReference type="Proteomes" id="UP000597762"/>
    </source>
</evidence>
<feature type="transmembrane region" description="Helical" evidence="1">
    <location>
        <begin position="107"/>
        <end position="132"/>
    </location>
</feature>
<keyword evidence="1" id="KW-1133">Transmembrane helix</keyword>
<name>A0A812DX90_ACAPH</name>
<dbReference type="EMBL" id="CAHIKZ030004589">
    <property type="protein sequence ID" value="CAE1312661.1"/>
    <property type="molecule type" value="Genomic_DNA"/>
</dbReference>
<comment type="caution">
    <text evidence="2">The sequence shown here is derived from an EMBL/GenBank/DDBJ whole genome shotgun (WGS) entry which is preliminary data.</text>
</comment>
<protein>
    <submittedName>
        <fullName evidence="2">Uncharacterized protein</fullName>
    </submittedName>
</protein>
<keyword evidence="1" id="KW-0812">Transmembrane</keyword>
<sequence length="196" mass="22947">MKERVLFFFSCSTHTTSDLRILSHFWKDTSNPRDANMSVSLLFLYIPTLRATSYLPSSFTAPNCFFFKASNYTTDRLNITFYFLMKILCRPYSPYCTFSFFSPRSQLLFFFFFLLQMNSFFFSFPPSFFIFPSLPAATPARTWLVLLRSTSFHARTLMSHLRTTTACILSLCFYNSSTHTRNTRSFGYDSVVKAEY</sequence>
<evidence type="ECO:0000256" key="1">
    <source>
        <dbReference type="SAM" id="Phobius"/>
    </source>
</evidence>
<dbReference type="Proteomes" id="UP000597762">
    <property type="component" value="Unassembled WGS sequence"/>
</dbReference>